<keyword evidence="1" id="KW-0732">Signal</keyword>
<name>A0A2X4Y3V6_9GAMM</name>
<organism evidence="2 3">
    <name type="scientific">Leminorella richardii</name>
    <dbReference type="NCBI Taxonomy" id="158841"/>
    <lineage>
        <taxon>Bacteria</taxon>
        <taxon>Pseudomonadati</taxon>
        <taxon>Pseudomonadota</taxon>
        <taxon>Gammaproteobacteria</taxon>
        <taxon>Enterobacterales</taxon>
        <taxon>Budviciaceae</taxon>
        <taxon>Leminorella</taxon>
    </lineage>
</organism>
<dbReference type="Gene3D" id="1.20.200.10">
    <property type="entry name" value="Fumarase/aspartase (Central domain)"/>
    <property type="match status" value="1"/>
</dbReference>
<feature type="chain" id="PRO_5016100784" evidence="1">
    <location>
        <begin position="27"/>
        <end position="558"/>
    </location>
</feature>
<gene>
    <name evidence="2" type="primary">hutH</name>
    <name evidence="2" type="ORF">NCTC12151_02941</name>
</gene>
<protein>
    <submittedName>
        <fullName evidence="2">Histidine ammonia-lyase</fullName>
        <ecNumber evidence="2">4.3.1.3</ecNumber>
    </submittedName>
</protein>
<dbReference type="Proteomes" id="UP000249005">
    <property type="component" value="Chromosome 1"/>
</dbReference>
<reference evidence="2 3" key="1">
    <citation type="submission" date="2018-06" db="EMBL/GenBank/DDBJ databases">
        <authorList>
            <consortium name="Pathogen Informatics"/>
            <person name="Doyle S."/>
        </authorList>
    </citation>
    <scope>NUCLEOTIDE SEQUENCE [LARGE SCALE GENOMIC DNA]</scope>
    <source>
        <strain evidence="2 3">NCTC12151</strain>
    </source>
</reference>
<dbReference type="InterPro" id="IPR024083">
    <property type="entry name" value="Fumarase/histidase_N"/>
</dbReference>
<evidence type="ECO:0000256" key="1">
    <source>
        <dbReference type="SAM" id="SignalP"/>
    </source>
</evidence>
<sequence length="558" mass="59840">MKNKTTTTLNACALAIGVMFSGNLLAQEAVVLNGKNLTLEDAWAIAAQGKTVKIDAAAMEKMKRSNALLMLAAEQGVPVYGLTVGVGLNKDKSLFDAHGKLSPDVLAASRDFNRNALRAHGAGVGPDMPVDLVRMSMVIRLNTMLTGATGAQPYVAELYAAFLNKGITPVVPSQGSVGEADITLASHIGDAMMGEWRVIVNQQTIPAAEALKNAGLTPLDPVGKDALSILSTNSISTAYSAKAIMNAKQIVGITPAVFGLSLEGLNGNVSPILPQSVSVRPFPGLADSAKSIRDTLTGSYLWQPNEKRPLQDPLSYRTTVFVLNEAQRDLANAQEMLSIQMNSSDDNPAVILDASEEYAQNGQVKQYYVKGKDIKGAIYPTANFEPLPLALAVQKLSVSLGHLSHNSVQRTLHLSDDHFTGLSRFLTAEGNSGHAFGAIQKPQVALHSENVDLANPVSLDGQVMAGTIEDTFTNNLYASQRLQRIVDNMAAIYSLELLHSTQAIDLRKIAMPEITMGQQTQALYQAYRKAVPFVDRDRIYSDDIKNGAALVADYPVQK</sequence>
<evidence type="ECO:0000313" key="2">
    <source>
        <dbReference type="EMBL" id="SQI43284.1"/>
    </source>
</evidence>
<dbReference type="RefSeq" id="WP_111741308.1">
    <property type="nucleotide sequence ID" value="NZ_LR698987.1"/>
</dbReference>
<dbReference type="KEGG" id="lri:NCTC12151_02941"/>
<keyword evidence="3" id="KW-1185">Reference proteome</keyword>
<dbReference type="Gene3D" id="1.10.275.10">
    <property type="entry name" value="Fumarase/aspartase (N-terminal domain)"/>
    <property type="match status" value="1"/>
</dbReference>
<dbReference type="GO" id="GO:0004397">
    <property type="term" value="F:histidine ammonia-lyase activity"/>
    <property type="evidence" value="ECO:0007669"/>
    <property type="project" value="UniProtKB-EC"/>
</dbReference>
<dbReference type="EMBL" id="LS483470">
    <property type="protein sequence ID" value="SQI43284.1"/>
    <property type="molecule type" value="Genomic_DNA"/>
</dbReference>
<keyword evidence="2" id="KW-0456">Lyase</keyword>
<dbReference type="SUPFAM" id="SSF48557">
    <property type="entry name" value="L-aspartase-like"/>
    <property type="match status" value="1"/>
</dbReference>
<accession>A0A2X4Y3V6</accession>
<dbReference type="InterPro" id="IPR001106">
    <property type="entry name" value="Aromatic_Lyase"/>
</dbReference>
<dbReference type="Pfam" id="PF00221">
    <property type="entry name" value="Lyase_aromatic"/>
    <property type="match status" value="1"/>
</dbReference>
<feature type="signal peptide" evidence="1">
    <location>
        <begin position="1"/>
        <end position="26"/>
    </location>
</feature>
<dbReference type="AlphaFoldDB" id="A0A2X4Y3V6"/>
<evidence type="ECO:0000313" key="3">
    <source>
        <dbReference type="Proteomes" id="UP000249005"/>
    </source>
</evidence>
<dbReference type="EC" id="4.3.1.3" evidence="2"/>
<dbReference type="InterPro" id="IPR008948">
    <property type="entry name" value="L-Aspartase-like"/>
</dbReference>
<proteinExistence type="predicted"/>
<dbReference type="OrthoDB" id="9806955at2"/>
<dbReference type="CDD" id="cd00332">
    <property type="entry name" value="PAL-HAL"/>
    <property type="match status" value="1"/>
</dbReference>
<dbReference type="PANTHER" id="PTHR10362">
    <property type="entry name" value="HISTIDINE AMMONIA-LYASE"/>
    <property type="match status" value="1"/>
</dbReference>